<dbReference type="PANTHER" id="PTHR46825:SF15">
    <property type="entry name" value="BETA-LACTAMASE-RELATED DOMAIN-CONTAINING PROTEIN"/>
    <property type="match status" value="1"/>
</dbReference>
<dbReference type="InterPro" id="IPR012338">
    <property type="entry name" value="Beta-lactam/transpept-like"/>
</dbReference>
<dbReference type="Pfam" id="PF00144">
    <property type="entry name" value="Beta-lactamase"/>
    <property type="match status" value="1"/>
</dbReference>
<dbReference type="InterPro" id="IPR050491">
    <property type="entry name" value="AmpC-like"/>
</dbReference>
<dbReference type="AlphaFoldDB" id="A0AAE0YDN0"/>
<evidence type="ECO:0000313" key="4">
    <source>
        <dbReference type="Proteomes" id="UP001283361"/>
    </source>
</evidence>
<evidence type="ECO:0000313" key="3">
    <source>
        <dbReference type="EMBL" id="KAK3741976.1"/>
    </source>
</evidence>
<feature type="domain" description="Beta-lactamase-related" evidence="2">
    <location>
        <begin position="41"/>
        <end position="371"/>
    </location>
</feature>
<keyword evidence="1" id="KW-0732">Signal</keyword>
<sequence>MDFSQFIAFGVLTLLLVSVFTDGADLTEKQENELNGIAREIVRCTRTPGFSLFMLNRDQGITHEYSQGRATTSHGFCIGDGTRAFSAVLLGILIDKNENVTWDTPVEEILDTRTYLPDMYRSKNLNLRDIFSMRTGLSGMDVVPFAQPYDQDQLIKNLRYAPVVASFREKYIHNEVLFSLVDKVTRSLGGESWQNLMRNYILGPLEMKDTFFAGASTKDLRNGKKIADGTVHYRAQSRSLDFEVYDGLEIVAPASALCTTARDMYRWFVFLSSDGQATDRNLQLIKKETLEMIFQGILPRGRDGDPMTEGYRNPDIHTSYTRTMNSMGFINGNYDGNEFVSQDGSLPGYQTLATYIPDKRTGIYVAMLGDEKPKNFVAKVLMNIASLDYMLRGSSWVTSQTVCSLMDDMEKLHVKPMPTGPRAVGQTPNSREMEDYVNTYRNYAFGDVEVKYNATEKDQLTLEYGRITYHLQTTDKNDTFAMHVFDGPMWYSTKADWYKKNLYAVFAAAQVRVDEDGNEVDEDEDEEGVHYVERIMNVTIAGFDSQTDPVFAINPRRPYYERERRHSMECSAPSSLLNSPAIFALWVGALLSTVGTFLR</sequence>
<proteinExistence type="predicted"/>
<dbReference type="InterPro" id="IPR001466">
    <property type="entry name" value="Beta-lactam-related"/>
</dbReference>
<evidence type="ECO:0000259" key="2">
    <source>
        <dbReference type="Pfam" id="PF00144"/>
    </source>
</evidence>
<evidence type="ECO:0000256" key="1">
    <source>
        <dbReference type="SAM" id="SignalP"/>
    </source>
</evidence>
<dbReference type="Gene3D" id="3.40.710.10">
    <property type="entry name" value="DD-peptidase/beta-lactamase superfamily"/>
    <property type="match status" value="1"/>
</dbReference>
<dbReference type="Gene3D" id="2.40.128.600">
    <property type="match status" value="1"/>
</dbReference>
<gene>
    <name evidence="3" type="ORF">RRG08_024722</name>
</gene>
<dbReference type="SUPFAM" id="SSF56601">
    <property type="entry name" value="beta-lactamase/transpeptidase-like"/>
    <property type="match status" value="1"/>
</dbReference>
<keyword evidence="4" id="KW-1185">Reference proteome</keyword>
<feature type="signal peptide" evidence="1">
    <location>
        <begin position="1"/>
        <end position="23"/>
    </location>
</feature>
<name>A0AAE0YDN0_9GAST</name>
<dbReference type="Proteomes" id="UP001283361">
    <property type="component" value="Unassembled WGS sequence"/>
</dbReference>
<reference evidence="3" key="1">
    <citation type="journal article" date="2023" name="G3 (Bethesda)">
        <title>A reference genome for the long-term kleptoplast-retaining sea slug Elysia crispata morphotype clarki.</title>
        <authorList>
            <person name="Eastman K.E."/>
            <person name="Pendleton A.L."/>
            <person name="Shaikh M.A."/>
            <person name="Suttiyut T."/>
            <person name="Ogas R."/>
            <person name="Tomko P."/>
            <person name="Gavelis G."/>
            <person name="Widhalm J.R."/>
            <person name="Wisecaver J.H."/>
        </authorList>
    </citation>
    <scope>NUCLEOTIDE SEQUENCE</scope>
    <source>
        <strain evidence="3">ECLA1</strain>
    </source>
</reference>
<comment type="caution">
    <text evidence="3">The sequence shown here is derived from an EMBL/GenBank/DDBJ whole genome shotgun (WGS) entry which is preliminary data.</text>
</comment>
<organism evidence="3 4">
    <name type="scientific">Elysia crispata</name>
    <name type="common">lettuce slug</name>
    <dbReference type="NCBI Taxonomy" id="231223"/>
    <lineage>
        <taxon>Eukaryota</taxon>
        <taxon>Metazoa</taxon>
        <taxon>Spiralia</taxon>
        <taxon>Lophotrochozoa</taxon>
        <taxon>Mollusca</taxon>
        <taxon>Gastropoda</taxon>
        <taxon>Heterobranchia</taxon>
        <taxon>Euthyneura</taxon>
        <taxon>Panpulmonata</taxon>
        <taxon>Sacoglossa</taxon>
        <taxon>Placobranchoidea</taxon>
        <taxon>Plakobranchidae</taxon>
        <taxon>Elysia</taxon>
    </lineage>
</organism>
<dbReference type="PANTHER" id="PTHR46825">
    <property type="entry name" value="D-ALANYL-D-ALANINE-CARBOXYPEPTIDASE/ENDOPEPTIDASE AMPH"/>
    <property type="match status" value="1"/>
</dbReference>
<feature type="chain" id="PRO_5041914939" description="Beta-lactamase-related domain-containing protein" evidence="1">
    <location>
        <begin position="24"/>
        <end position="599"/>
    </location>
</feature>
<protein>
    <recommendedName>
        <fullName evidence="2">Beta-lactamase-related domain-containing protein</fullName>
    </recommendedName>
</protein>
<dbReference type="EMBL" id="JAWDGP010006383">
    <property type="protein sequence ID" value="KAK3741976.1"/>
    <property type="molecule type" value="Genomic_DNA"/>
</dbReference>
<accession>A0AAE0YDN0</accession>